<feature type="domain" description="Myb/SANT-like DNA-binding" evidence="8">
    <location>
        <begin position="74"/>
        <end position="142"/>
    </location>
</feature>
<evidence type="ECO:0000256" key="4">
    <source>
        <dbReference type="ARBA" id="ARBA00023125"/>
    </source>
</evidence>
<evidence type="ECO:0000313" key="9">
    <source>
        <dbReference type="EMBL" id="TDG44859.1"/>
    </source>
</evidence>
<comment type="function">
    <text evidence="6">Involved in transvection phenomena (= synapsis-dependent gene expression), where the synaptic pairing of chromosomes carrying genes with which zeste interacts influences the expression of these genes. Zeste binds to DNA and stimulates transcription from a nearby promoter.</text>
</comment>
<evidence type="ECO:0000256" key="2">
    <source>
        <dbReference type="ARBA" id="ARBA00016807"/>
    </source>
</evidence>
<dbReference type="Proteomes" id="UP000295192">
    <property type="component" value="Unassembled WGS sequence"/>
</dbReference>
<evidence type="ECO:0000259" key="8">
    <source>
        <dbReference type="Pfam" id="PF13873"/>
    </source>
</evidence>
<keyword evidence="4" id="KW-0238">DNA-binding</keyword>
<reference evidence="9 10" key="1">
    <citation type="journal article" date="2019" name="J. Hered.">
        <title>An Improved Genome Assembly for Drosophila navojoa, the Basal Species in the mojavensis Cluster.</title>
        <authorList>
            <person name="Vanderlinde T."/>
            <person name="Dupim E.G."/>
            <person name="Nazario-Yepiz N.O."/>
            <person name="Carvalho A.B."/>
        </authorList>
    </citation>
    <scope>NUCLEOTIDE SEQUENCE [LARGE SCALE GENOMIC DNA]</scope>
    <source>
        <strain evidence="9">Navoj_Jal97</strain>
        <tissue evidence="9">Whole organism</tissue>
    </source>
</reference>
<dbReference type="EMBL" id="LSRL02000092">
    <property type="protein sequence ID" value="TDG44859.1"/>
    <property type="molecule type" value="Genomic_DNA"/>
</dbReference>
<name>A0A484B878_DRONA</name>
<feature type="region of interest" description="Disordered" evidence="7">
    <location>
        <begin position="39"/>
        <end position="72"/>
    </location>
</feature>
<keyword evidence="10" id="KW-1185">Reference proteome</keyword>
<comment type="caution">
    <text evidence="9">The sequence shown here is derived from an EMBL/GenBank/DDBJ whole genome shotgun (WGS) entry which is preliminary data.</text>
</comment>
<evidence type="ECO:0000313" key="10">
    <source>
        <dbReference type="Proteomes" id="UP000295192"/>
    </source>
</evidence>
<evidence type="ECO:0000256" key="6">
    <source>
        <dbReference type="ARBA" id="ARBA00025466"/>
    </source>
</evidence>
<comment type="subunit">
    <text evidence="1">Self-associates forming complexes of several hundred monomers.</text>
</comment>
<dbReference type="OMA" id="AQLCGFY"/>
<accession>A0A484B878</accession>
<evidence type="ECO:0000256" key="1">
    <source>
        <dbReference type="ARBA" id="ARBA00011764"/>
    </source>
</evidence>
<protein>
    <recommendedName>
        <fullName evidence="2">Regulatory protein zeste</fullName>
    </recommendedName>
</protein>
<dbReference type="AlphaFoldDB" id="A0A484B878"/>
<evidence type="ECO:0000256" key="3">
    <source>
        <dbReference type="ARBA" id="ARBA00023015"/>
    </source>
</evidence>
<evidence type="ECO:0000256" key="7">
    <source>
        <dbReference type="SAM" id="MobiDB-lite"/>
    </source>
</evidence>
<evidence type="ECO:0000256" key="5">
    <source>
        <dbReference type="ARBA" id="ARBA00023163"/>
    </source>
</evidence>
<gene>
    <name evidence="9" type="ORF">AWZ03_008667</name>
</gene>
<keyword evidence="3" id="KW-0805">Transcription regulation</keyword>
<organism evidence="9 10">
    <name type="scientific">Drosophila navojoa</name>
    <name type="common">Fruit fly</name>
    <dbReference type="NCBI Taxonomy" id="7232"/>
    <lineage>
        <taxon>Eukaryota</taxon>
        <taxon>Metazoa</taxon>
        <taxon>Ecdysozoa</taxon>
        <taxon>Arthropoda</taxon>
        <taxon>Hexapoda</taxon>
        <taxon>Insecta</taxon>
        <taxon>Pterygota</taxon>
        <taxon>Neoptera</taxon>
        <taxon>Endopterygota</taxon>
        <taxon>Diptera</taxon>
        <taxon>Brachycera</taxon>
        <taxon>Muscomorpha</taxon>
        <taxon>Ephydroidea</taxon>
        <taxon>Drosophilidae</taxon>
        <taxon>Drosophila</taxon>
    </lineage>
</organism>
<sequence length="326" mass="37378">MTSLTKVGGLLSPEDDEQTDDPLATVALDIHSGPIEIMQDLSTDSESFEETEMSPKKKRIRQNLPKKRTHKNREQSNILIEFMTKHQDIAKGHSKGERFVVDGKWRSLTDDLNAVGPPFKNVSSWKKVWSDWKISIKRKLLQIKNDKRVALSPAEESIAQLCGFDENVEIIHYRNSSRYPSDQNYISNVNFERRHSLSGASSCQSRTEDESLAKVCESYEIVNVESGEQSPTRFYQFEPTINVNEDNAEFKREHSSDSDDYLEDSHYTDGLENLRGAQNALMTRVADSIDAMRSTIAEQTNAMLQHFKRMEEIELKKLEILKCLKK</sequence>
<feature type="compositionally biased region" description="Basic residues" evidence="7">
    <location>
        <begin position="56"/>
        <end position="71"/>
    </location>
</feature>
<proteinExistence type="predicted"/>
<dbReference type="InterPro" id="IPR028002">
    <property type="entry name" value="Myb_DNA-bind_5"/>
</dbReference>
<keyword evidence="5" id="KW-0804">Transcription</keyword>
<dbReference type="GO" id="GO:0003677">
    <property type="term" value="F:DNA binding"/>
    <property type="evidence" value="ECO:0007669"/>
    <property type="project" value="UniProtKB-KW"/>
</dbReference>
<feature type="region of interest" description="Disordered" evidence="7">
    <location>
        <begin position="1"/>
        <end position="23"/>
    </location>
</feature>
<dbReference type="Pfam" id="PF13873">
    <property type="entry name" value="Myb_DNA-bind_5"/>
    <property type="match status" value="1"/>
</dbReference>